<dbReference type="Proteomes" id="UP000827976">
    <property type="component" value="Chromosome 1"/>
</dbReference>
<evidence type="ECO:0000313" key="1">
    <source>
        <dbReference type="EMBL" id="KAH7691732.1"/>
    </source>
</evidence>
<organism evidence="1 2">
    <name type="scientific">Dioscorea alata</name>
    <name type="common">Purple yam</name>
    <dbReference type="NCBI Taxonomy" id="55571"/>
    <lineage>
        <taxon>Eukaryota</taxon>
        <taxon>Viridiplantae</taxon>
        <taxon>Streptophyta</taxon>
        <taxon>Embryophyta</taxon>
        <taxon>Tracheophyta</taxon>
        <taxon>Spermatophyta</taxon>
        <taxon>Magnoliopsida</taxon>
        <taxon>Liliopsida</taxon>
        <taxon>Dioscoreales</taxon>
        <taxon>Dioscoreaceae</taxon>
        <taxon>Dioscorea</taxon>
    </lineage>
</organism>
<gene>
    <name evidence="1" type="ORF">IHE45_01G018000</name>
</gene>
<proteinExistence type="predicted"/>
<protein>
    <submittedName>
        <fullName evidence="1">Uncharacterized protein</fullName>
    </submittedName>
</protein>
<keyword evidence="2" id="KW-1185">Reference proteome</keyword>
<reference evidence="2" key="1">
    <citation type="journal article" date="2022" name="Nat. Commun.">
        <title>Chromosome evolution and the genetic basis of agronomically important traits in greater yam.</title>
        <authorList>
            <person name="Bredeson J.V."/>
            <person name="Lyons J.B."/>
            <person name="Oniyinde I.O."/>
            <person name="Okereke N.R."/>
            <person name="Kolade O."/>
            <person name="Nnabue I."/>
            <person name="Nwadili C.O."/>
            <person name="Hribova E."/>
            <person name="Parker M."/>
            <person name="Nwogha J."/>
            <person name="Shu S."/>
            <person name="Carlson J."/>
            <person name="Kariba R."/>
            <person name="Muthemba S."/>
            <person name="Knop K."/>
            <person name="Barton G.J."/>
            <person name="Sherwood A.V."/>
            <person name="Lopez-Montes A."/>
            <person name="Asiedu R."/>
            <person name="Jamnadass R."/>
            <person name="Muchugi A."/>
            <person name="Goodstein D."/>
            <person name="Egesi C.N."/>
            <person name="Featherston J."/>
            <person name="Asfaw A."/>
            <person name="Simpson G.G."/>
            <person name="Dolezel J."/>
            <person name="Hendre P.S."/>
            <person name="Van Deynze A."/>
            <person name="Kumar P.L."/>
            <person name="Obidiegwu J.E."/>
            <person name="Bhattacharjee R."/>
            <person name="Rokhsar D.S."/>
        </authorList>
    </citation>
    <scope>NUCLEOTIDE SEQUENCE [LARGE SCALE GENOMIC DNA]</scope>
    <source>
        <strain evidence="2">cv. TDa95/00328</strain>
    </source>
</reference>
<sequence>MTFNYFIASKPSWIVDSGAIDHMTWNKSILSGLSTTLKPPIQIASSSTYNIEGVGSSQISQNMPLSYVLYVPYFTENLLSITKMTEQLSYSVIFTPTKCTFQELVTNKLIGIVHKERRVYYMENSSQRVAYLSIVSAMEVHSQLGLSLGIEEDST</sequence>
<dbReference type="EMBL" id="CM037011">
    <property type="protein sequence ID" value="KAH7691732.1"/>
    <property type="molecule type" value="Genomic_DNA"/>
</dbReference>
<evidence type="ECO:0000313" key="2">
    <source>
        <dbReference type="Proteomes" id="UP000827976"/>
    </source>
</evidence>
<accession>A0ACB7WT98</accession>
<name>A0ACB7WT98_DIOAL</name>
<comment type="caution">
    <text evidence="1">The sequence shown here is derived from an EMBL/GenBank/DDBJ whole genome shotgun (WGS) entry which is preliminary data.</text>
</comment>